<evidence type="ECO:0000313" key="1">
    <source>
        <dbReference type="EMBL" id="MDF0707080.1"/>
    </source>
</evidence>
<name>A0ABT5XMG4_9FLAO</name>
<dbReference type="Proteomes" id="UP001217083">
    <property type="component" value="Unassembled WGS sequence"/>
</dbReference>
<keyword evidence="2" id="KW-1185">Reference proteome</keyword>
<protein>
    <submittedName>
        <fullName evidence="1">Uncharacterized protein</fullName>
    </submittedName>
</protein>
<dbReference type="RefSeq" id="WP_275649113.1">
    <property type="nucleotide sequence ID" value="NZ_JARFVA010000002.1"/>
</dbReference>
<proteinExistence type="predicted"/>
<accession>A0ABT5XMG4</accession>
<gene>
    <name evidence="1" type="ORF">PY091_07625</name>
</gene>
<reference evidence="1 2" key="1">
    <citation type="submission" date="2023-03" db="EMBL/GenBank/DDBJ databases">
        <title>Muricauda XX sp. nov. and Muricauda XXX sp. nov., two novel species isolated from Okinawa Trough.</title>
        <authorList>
            <person name="Cao W."/>
            <person name="Deng X."/>
        </authorList>
    </citation>
    <scope>NUCLEOTIDE SEQUENCE [LARGE SCALE GENOMIC DNA]</scope>
    <source>
        <strain evidence="1 2">81s02</strain>
    </source>
</reference>
<organism evidence="1 2">
    <name type="scientific">Flagellimonas okinawensis</name>
    <dbReference type="NCBI Taxonomy" id="3031324"/>
    <lineage>
        <taxon>Bacteria</taxon>
        <taxon>Pseudomonadati</taxon>
        <taxon>Bacteroidota</taxon>
        <taxon>Flavobacteriia</taxon>
        <taxon>Flavobacteriales</taxon>
        <taxon>Flavobacteriaceae</taxon>
        <taxon>Flagellimonas</taxon>
    </lineage>
</organism>
<evidence type="ECO:0000313" key="2">
    <source>
        <dbReference type="Proteomes" id="UP001217083"/>
    </source>
</evidence>
<comment type="caution">
    <text evidence="1">The sequence shown here is derived from an EMBL/GenBank/DDBJ whole genome shotgun (WGS) entry which is preliminary data.</text>
</comment>
<dbReference type="EMBL" id="JARFVA010000002">
    <property type="protein sequence ID" value="MDF0707080.1"/>
    <property type="molecule type" value="Genomic_DNA"/>
</dbReference>
<sequence>MKTLMFPLIAILLIVAISASPVIPFLDEELGKTMVMGAAEEEETSNIITIKKFDETDSYLKYVTESEILPILREHPLDNMGYIFSFSDCTIEILDPPPRNLA</sequence>